<evidence type="ECO:0000256" key="2">
    <source>
        <dbReference type="ARBA" id="ARBA00010617"/>
    </source>
</evidence>
<dbReference type="GO" id="GO:0004497">
    <property type="term" value="F:monooxygenase activity"/>
    <property type="evidence" value="ECO:0007669"/>
    <property type="project" value="UniProtKB-KW"/>
</dbReference>
<dbReference type="Pfam" id="PF00067">
    <property type="entry name" value="p450"/>
    <property type="match status" value="1"/>
</dbReference>
<dbReference type="SUPFAM" id="SSF48264">
    <property type="entry name" value="Cytochrome P450"/>
    <property type="match status" value="1"/>
</dbReference>
<evidence type="ECO:0000256" key="5">
    <source>
        <dbReference type="ARBA" id="ARBA00023002"/>
    </source>
</evidence>
<dbReference type="InterPro" id="IPR001128">
    <property type="entry name" value="Cyt_P450"/>
</dbReference>
<keyword evidence="3" id="KW-0349">Heme</keyword>
<dbReference type="PANTHER" id="PTHR47955:SF19">
    <property type="entry name" value="CYTOCHROME P450 71A9-LIKE ISOFORM X1"/>
    <property type="match status" value="1"/>
</dbReference>
<organism evidence="8 9">
    <name type="scientific">Trema orientale</name>
    <name type="common">Charcoal tree</name>
    <name type="synonym">Celtis orientalis</name>
    <dbReference type="NCBI Taxonomy" id="63057"/>
    <lineage>
        <taxon>Eukaryota</taxon>
        <taxon>Viridiplantae</taxon>
        <taxon>Streptophyta</taxon>
        <taxon>Embryophyta</taxon>
        <taxon>Tracheophyta</taxon>
        <taxon>Spermatophyta</taxon>
        <taxon>Magnoliopsida</taxon>
        <taxon>eudicotyledons</taxon>
        <taxon>Gunneridae</taxon>
        <taxon>Pentapetalae</taxon>
        <taxon>rosids</taxon>
        <taxon>fabids</taxon>
        <taxon>Rosales</taxon>
        <taxon>Cannabaceae</taxon>
        <taxon>Trema</taxon>
    </lineage>
</organism>
<keyword evidence="7" id="KW-0503">Monooxygenase</keyword>
<protein>
    <submittedName>
        <fullName evidence="8">Cytochrome P</fullName>
    </submittedName>
</protein>
<reference evidence="9" key="1">
    <citation type="submission" date="2016-06" db="EMBL/GenBank/DDBJ databases">
        <title>Parallel loss of symbiosis genes in relatives of nitrogen-fixing non-legume Parasponia.</title>
        <authorList>
            <person name="Van Velzen R."/>
            <person name="Holmer R."/>
            <person name="Bu F."/>
            <person name="Rutten L."/>
            <person name="Van Zeijl A."/>
            <person name="Liu W."/>
            <person name="Santuari L."/>
            <person name="Cao Q."/>
            <person name="Sharma T."/>
            <person name="Shen D."/>
            <person name="Roswanjaya Y."/>
            <person name="Wardhani T."/>
            <person name="Kalhor M.S."/>
            <person name="Jansen J."/>
            <person name="Van den Hoogen J."/>
            <person name="Gungor B."/>
            <person name="Hartog M."/>
            <person name="Hontelez J."/>
            <person name="Verver J."/>
            <person name="Yang W.-C."/>
            <person name="Schijlen E."/>
            <person name="Repin R."/>
            <person name="Schilthuizen M."/>
            <person name="Schranz E."/>
            <person name="Heidstra R."/>
            <person name="Miyata K."/>
            <person name="Fedorova E."/>
            <person name="Kohlen W."/>
            <person name="Bisseling T."/>
            <person name="Smit S."/>
            <person name="Geurts R."/>
        </authorList>
    </citation>
    <scope>NUCLEOTIDE SEQUENCE [LARGE SCALE GENOMIC DNA]</scope>
    <source>
        <strain evidence="9">cv. RG33-2</strain>
    </source>
</reference>
<dbReference type="InterPro" id="IPR036396">
    <property type="entry name" value="Cyt_P450_sf"/>
</dbReference>
<dbReference type="STRING" id="63057.A0A2P5DMX5"/>
<name>A0A2P5DMX5_TREOI</name>
<comment type="similarity">
    <text evidence="2">Belongs to the cytochrome P450 family.</text>
</comment>
<dbReference type="EMBL" id="JXTC01000260">
    <property type="protein sequence ID" value="PON74630.1"/>
    <property type="molecule type" value="Genomic_DNA"/>
</dbReference>
<dbReference type="AlphaFoldDB" id="A0A2P5DMX5"/>
<dbReference type="PANTHER" id="PTHR47955">
    <property type="entry name" value="CYTOCHROME P450 FAMILY 71 PROTEIN"/>
    <property type="match status" value="1"/>
</dbReference>
<dbReference type="OrthoDB" id="2789670at2759"/>
<keyword evidence="5" id="KW-0560">Oxidoreductase</keyword>
<keyword evidence="9" id="KW-1185">Reference proteome</keyword>
<keyword evidence="6" id="KW-0408">Iron</keyword>
<evidence type="ECO:0000313" key="8">
    <source>
        <dbReference type="EMBL" id="PON74630.1"/>
    </source>
</evidence>
<evidence type="ECO:0000256" key="4">
    <source>
        <dbReference type="ARBA" id="ARBA00022723"/>
    </source>
</evidence>
<dbReference type="Gene3D" id="1.10.630.10">
    <property type="entry name" value="Cytochrome P450"/>
    <property type="match status" value="1"/>
</dbReference>
<dbReference type="GO" id="GO:0020037">
    <property type="term" value="F:heme binding"/>
    <property type="evidence" value="ECO:0007669"/>
    <property type="project" value="InterPro"/>
</dbReference>
<evidence type="ECO:0000256" key="6">
    <source>
        <dbReference type="ARBA" id="ARBA00023004"/>
    </source>
</evidence>
<dbReference type="Proteomes" id="UP000237000">
    <property type="component" value="Unassembled WGS sequence"/>
</dbReference>
<evidence type="ECO:0000313" key="9">
    <source>
        <dbReference type="Proteomes" id="UP000237000"/>
    </source>
</evidence>
<keyword evidence="4" id="KW-0479">Metal-binding</keyword>
<dbReference type="GO" id="GO:0005506">
    <property type="term" value="F:iron ion binding"/>
    <property type="evidence" value="ECO:0007669"/>
    <property type="project" value="InterPro"/>
</dbReference>
<comment type="caution">
    <text evidence="8">The sequence shown here is derived from an EMBL/GenBank/DDBJ whole genome shotgun (WGS) entry which is preliminary data.</text>
</comment>
<comment type="cofactor">
    <cofactor evidence="1">
        <name>heme</name>
        <dbReference type="ChEBI" id="CHEBI:30413"/>
    </cofactor>
</comment>
<gene>
    <name evidence="8" type="ORF">TorRG33x02_246660</name>
</gene>
<evidence type="ECO:0000256" key="3">
    <source>
        <dbReference type="ARBA" id="ARBA00022617"/>
    </source>
</evidence>
<accession>A0A2P5DMX5</accession>
<proteinExistence type="inferred from homology"/>
<dbReference type="GO" id="GO:0016705">
    <property type="term" value="F:oxidoreductase activity, acting on paired donors, with incorporation or reduction of molecular oxygen"/>
    <property type="evidence" value="ECO:0007669"/>
    <property type="project" value="InterPro"/>
</dbReference>
<evidence type="ECO:0000256" key="7">
    <source>
        <dbReference type="ARBA" id="ARBA00023033"/>
    </source>
</evidence>
<evidence type="ECO:0000256" key="1">
    <source>
        <dbReference type="ARBA" id="ARBA00001971"/>
    </source>
</evidence>
<dbReference type="InParanoid" id="A0A2P5DMX5"/>
<sequence>MAMLRIPAIVVSSPEAAKEVLKVHDMECCSRPHLAGSAKLSYNNLDFVREEEIDSLIDLLNQSSLSATPVDLSGKMFALTASITLRIAFGKSFGGSGLDNDRFGDIIQQAESTLGSFVASDLFPYLGWIIDRLTGLHAKFETSFHELDDFFRLVIDEHLNRTPEEGKEDLVDLLLSIERGQ</sequence>